<gene>
    <name evidence="1" type="ORF">M413DRAFT_44864</name>
</gene>
<evidence type="ECO:0000313" key="2">
    <source>
        <dbReference type="Proteomes" id="UP000053424"/>
    </source>
</evidence>
<reference evidence="1 2" key="1">
    <citation type="submission" date="2014-04" db="EMBL/GenBank/DDBJ databases">
        <authorList>
            <consortium name="DOE Joint Genome Institute"/>
            <person name="Kuo A."/>
            <person name="Gay G."/>
            <person name="Dore J."/>
            <person name="Kohler A."/>
            <person name="Nagy L.G."/>
            <person name="Floudas D."/>
            <person name="Copeland A."/>
            <person name="Barry K.W."/>
            <person name="Cichocki N."/>
            <person name="Veneault-Fourrey C."/>
            <person name="LaButti K."/>
            <person name="Lindquist E.A."/>
            <person name="Lipzen A."/>
            <person name="Lundell T."/>
            <person name="Morin E."/>
            <person name="Murat C."/>
            <person name="Sun H."/>
            <person name="Tunlid A."/>
            <person name="Henrissat B."/>
            <person name="Grigoriev I.V."/>
            <person name="Hibbett D.S."/>
            <person name="Martin F."/>
            <person name="Nordberg H.P."/>
            <person name="Cantor M.N."/>
            <person name="Hua S.X."/>
        </authorList>
    </citation>
    <scope>NUCLEOTIDE SEQUENCE [LARGE SCALE GENOMIC DNA]</scope>
    <source>
        <strain evidence="2">h7</strain>
    </source>
</reference>
<organism evidence="1 2">
    <name type="scientific">Hebeloma cylindrosporum</name>
    <dbReference type="NCBI Taxonomy" id="76867"/>
    <lineage>
        <taxon>Eukaryota</taxon>
        <taxon>Fungi</taxon>
        <taxon>Dikarya</taxon>
        <taxon>Basidiomycota</taxon>
        <taxon>Agaricomycotina</taxon>
        <taxon>Agaricomycetes</taxon>
        <taxon>Agaricomycetidae</taxon>
        <taxon>Agaricales</taxon>
        <taxon>Agaricineae</taxon>
        <taxon>Hymenogastraceae</taxon>
        <taxon>Hebeloma</taxon>
    </lineage>
</organism>
<keyword evidence="2" id="KW-1185">Reference proteome</keyword>
<feature type="non-terminal residue" evidence="1">
    <location>
        <position position="1"/>
    </location>
</feature>
<dbReference type="Proteomes" id="UP000053424">
    <property type="component" value="Unassembled WGS sequence"/>
</dbReference>
<feature type="non-terminal residue" evidence="1">
    <location>
        <position position="56"/>
    </location>
</feature>
<reference evidence="2" key="2">
    <citation type="submission" date="2015-01" db="EMBL/GenBank/DDBJ databases">
        <title>Evolutionary Origins and Diversification of the Mycorrhizal Mutualists.</title>
        <authorList>
            <consortium name="DOE Joint Genome Institute"/>
            <consortium name="Mycorrhizal Genomics Consortium"/>
            <person name="Kohler A."/>
            <person name="Kuo A."/>
            <person name="Nagy L.G."/>
            <person name="Floudas D."/>
            <person name="Copeland A."/>
            <person name="Barry K.W."/>
            <person name="Cichocki N."/>
            <person name="Veneault-Fourrey C."/>
            <person name="LaButti K."/>
            <person name="Lindquist E.A."/>
            <person name="Lipzen A."/>
            <person name="Lundell T."/>
            <person name="Morin E."/>
            <person name="Murat C."/>
            <person name="Riley R."/>
            <person name="Ohm R."/>
            <person name="Sun H."/>
            <person name="Tunlid A."/>
            <person name="Henrissat B."/>
            <person name="Grigoriev I.V."/>
            <person name="Hibbett D.S."/>
            <person name="Martin F."/>
        </authorList>
    </citation>
    <scope>NUCLEOTIDE SEQUENCE [LARGE SCALE GENOMIC DNA]</scope>
    <source>
        <strain evidence="2">h7</strain>
    </source>
</reference>
<sequence length="56" mass="5990">QGIQKSACHLRSPANTGCMQVANGKQVSAVTCVQTNSVVCNLRASANFCERPHFLL</sequence>
<proteinExistence type="predicted"/>
<dbReference type="OrthoDB" id="3088084at2759"/>
<dbReference type="AlphaFoldDB" id="A0A0C3BTY3"/>
<name>A0A0C3BTY3_HEBCY</name>
<dbReference type="EMBL" id="KN831818">
    <property type="protein sequence ID" value="KIM35544.1"/>
    <property type="molecule type" value="Genomic_DNA"/>
</dbReference>
<evidence type="ECO:0000313" key="1">
    <source>
        <dbReference type="EMBL" id="KIM35544.1"/>
    </source>
</evidence>
<protein>
    <submittedName>
        <fullName evidence="1">Uncharacterized protein</fullName>
    </submittedName>
</protein>
<accession>A0A0C3BTY3</accession>
<dbReference type="HOGENOM" id="CLU_202031_0_0_1"/>